<reference evidence="1 2" key="2">
    <citation type="journal article" date="2022" name="Mol. Ecol. Resour.">
        <title>The genomes of chicory, endive, great burdock and yacon provide insights into Asteraceae paleo-polyploidization history and plant inulin production.</title>
        <authorList>
            <person name="Fan W."/>
            <person name="Wang S."/>
            <person name="Wang H."/>
            <person name="Wang A."/>
            <person name="Jiang F."/>
            <person name="Liu H."/>
            <person name="Zhao H."/>
            <person name="Xu D."/>
            <person name="Zhang Y."/>
        </authorList>
    </citation>
    <scope>NUCLEOTIDE SEQUENCE [LARGE SCALE GENOMIC DNA]</scope>
    <source>
        <strain evidence="2">cv. Punajuju</strain>
        <tissue evidence="1">Leaves</tissue>
    </source>
</reference>
<proteinExistence type="predicted"/>
<sequence>MGNNRRKKSKKNRDSNTRYTLENVVLDGQPCAIEGTTLLEANNSWDDLTTLQVGNNSWGGHTNLPEAQNAWDDLTTLHEGSNSWDDPTTLQEGNNSWDDLKPPSFASNMSRPEVDPLVSKSGETTVQTLVEKLQSSSTMGDGLLNYVGSDNSNITEPLQVENVDDPNIGDHSPHKLVLEKQSSSDNTLDVENNKRTGKYVPGEETTMPEANSSCNDPEPSSSACDTSFLGLVVAFLGTRLWRKT</sequence>
<comment type="caution">
    <text evidence="1">The sequence shown here is derived from an EMBL/GenBank/DDBJ whole genome shotgun (WGS) entry which is preliminary data.</text>
</comment>
<evidence type="ECO:0000313" key="2">
    <source>
        <dbReference type="Proteomes" id="UP001055811"/>
    </source>
</evidence>
<accession>A0ACB9G5R7</accession>
<reference evidence="2" key="1">
    <citation type="journal article" date="2022" name="Mol. Ecol. Resour.">
        <title>The genomes of chicory, endive, great burdock and yacon provide insights into Asteraceae palaeo-polyploidization history and plant inulin production.</title>
        <authorList>
            <person name="Fan W."/>
            <person name="Wang S."/>
            <person name="Wang H."/>
            <person name="Wang A."/>
            <person name="Jiang F."/>
            <person name="Liu H."/>
            <person name="Zhao H."/>
            <person name="Xu D."/>
            <person name="Zhang Y."/>
        </authorList>
    </citation>
    <scope>NUCLEOTIDE SEQUENCE [LARGE SCALE GENOMIC DNA]</scope>
    <source>
        <strain evidence="2">cv. Punajuju</strain>
    </source>
</reference>
<dbReference type="EMBL" id="CM042010">
    <property type="protein sequence ID" value="KAI3778772.1"/>
    <property type="molecule type" value="Genomic_DNA"/>
</dbReference>
<keyword evidence="2" id="KW-1185">Reference proteome</keyword>
<gene>
    <name evidence="1" type="ORF">L2E82_08156</name>
</gene>
<dbReference type="Proteomes" id="UP001055811">
    <property type="component" value="Linkage Group LG02"/>
</dbReference>
<protein>
    <submittedName>
        <fullName evidence="1">Uncharacterized protein</fullName>
    </submittedName>
</protein>
<evidence type="ECO:0000313" key="1">
    <source>
        <dbReference type="EMBL" id="KAI3778772.1"/>
    </source>
</evidence>
<name>A0ACB9G5R7_CICIN</name>
<organism evidence="1 2">
    <name type="scientific">Cichorium intybus</name>
    <name type="common">Chicory</name>
    <dbReference type="NCBI Taxonomy" id="13427"/>
    <lineage>
        <taxon>Eukaryota</taxon>
        <taxon>Viridiplantae</taxon>
        <taxon>Streptophyta</taxon>
        <taxon>Embryophyta</taxon>
        <taxon>Tracheophyta</taxon>
        <taxon>Spermatophyta</taxon>
        <taxon>Magnoliopsida</taxon>
        <taxon>eudicotyledons</taxon>
        <taxon>Gunneridae</taxon>
        <taxon>Pentapetalae</taxon>
        <taxon>asterids</taxon>
        <taxon>campanulids</taxon>
        <taxon>Asterales</taxon>
        <taxon>Asteraceae</taxon>
        <taxon>Cichorioideae</taxon>
        <taxon>Cichorieae</taxon>
        <taxon>Cichoriinae</taxon>
        <taxon>Cichorium</taxon>
    </lineage>
</organism>